<dbReference type="EMBL" id="FPIZ01000004">
    <property type="protein sequence ID" value="SFW38496.1"/>
    <property type="molecule type" value="Genomic_DNA"/>
</dbReference>
<proteinExistence type="predicted"/>
<sequence length="1139" mass="129908">MNRLITRLLFTGTLLLGPFLLMAQTNSVEFGQNRIQHKNFKWRYYQTSHFNTYFSQNGLELGKYVAQVAEKELPQLEEFMEFTFRQKVNIVVYNSFGEMKQSNIGIGVDWQNTGGVTKLVGNKLIVYFDGNHEHLRTLIRQGIARVMLENLLFGEDIGEFAGNAVLIDFPKWYTDGFIAYAAEDWNTTLDDQLKDAIQSNKYKDFYQFAYDNPLLAGHAFWYYVESKYGKDAVPYLMYISRINRGLKRGFEQVLNTKPKAALKDFFAYNTKRFQDDNRRRRQSTKGRTIAVKELGRTDYFRFQANPKNASFAVISYTKGFYKVQLQTGEDNPTTLLKNGVRMMSNQMDPNYPLLAWNQKGNRLAIVYESEGMTKLMVYDMITKTRMKYDLNKFDRVIDMKYFFEFDNSLLLSAVKNGHTDIYVYSIAKNTIEQITNDVYDDLDPSFVAFPGKSGIIFSSNRPSPAAKGGDTTLPAGHYNIFLVDNWNKSADKQITQLSNMKYGDARNPLQYNTTHFTFVSDANGIRNRYAGFFRTERAGVDSLFFVGNEILHNPDPLELDSALQEYGTNAPDSVMAVSITKDSTYTFPLSNYSYGIKETRGAGDQSEVSQVIQQYGYKILQKLKVDTISLKKRNVSDRPTAYRAYVMHQDSIKLGLPTYQQAPKKDTVKHNDFFQSEFANDPKDTSVNTPAGNNSMADVSGNGTPIKIPVEPLLKKAKLLPYKWKFASDYLILQLDNSILVNKYQTFTGQPSGPIQLTDPLNGMIRLGVSDLMEDIKINGGFRFPSSLDGTEYFLSASYLKKRFDYKFTYYRKVTKYTGIGTNSTGTVLLEFPAKLKTNMWQGEIKYPFDEARSIRLQVAYRVDKFVIAASEENSLVEPNYVDKNVLTRLEYVYDNTINPAVNIWHGTRYKIYGEAISKIAGNVNKAFNVSDPASKGRFTYNMGIDARHYESIYRNFIWATRFSADLSWGDRKLLYYLGGTDNWLIPKINTLTPVATNASYAYQTLATPLRGYKQNARNGNNVMVFNSELRLPVFATFLQRPINSALLRNFQLVQFIDIGTAWNGKLSFKDANYTYYNGSDGTVTVKVKDGFLGPFVAGYGFGARTTIAGYFLRIDAGWPAVGFFRGKPIWYFGMGVDF</sequence>
<protein>
    <recommendedName>
        <fullName evidence="6">WD40-like Beta Propeller Repeat</fullName>
    </recommendedName>
</protein>
<reference evidence="2 4" key="1">
    <citation type="submission" date="2016-11" db="EMBL/GenBank/DDBJ databases">
        <authorList>
            <person name="Jaros S."/>
            <person name="Januszkiewicz K."/>
            <person name="Wedrychowicz H."/>
        </authorList>
    </citation>
    <scope>NUCLEOTIDE SEQUENCE [LARGE SCALE GENOMIC DNA]</scope>
    <source>
        <strain evidence="2 4">DSM 784</strain>
    </source>
</reference>
<evidence type="ECO:0000313" key="3">
    <source>
        <dbReference type="EMBL" id="WQG87707.1"/>
    </source>
</evidence>
<feature type="signal peptide" evidence="1">
    <location>
        <begin position="1"/>
        <end position="23"/>
    </location>
</feature>
<dbReference type="STRING" id="1004.SAMN05661012_01459"/>
<evidence type="ECO:0000313" key="5">
    <source>
        <dbReference type="Proteomes" id="UP001326715"/>
    </source>
</evidence>
<keyword evidence="1" id="KW-0732">Signal</keyword>
<dbReference type="RefSeq" id="WP_072358432.1">
    <property type="nucleotide sequence ID" value="NZ_CP139972.1"/>
</dbReference>
<feature type="chain" id="PRO_5009666185" description="WD40-like Beta Propeller Repeat" evidence="1">
    <location>
        <begin position="24"/>
        <end position="1139"/>
    </location>
</feature>
<dbReference type="EMBL" id="CP140154">
    <property type="protein sequence ID" value="WQG87707.1"/>
    <property type="molecule type" value="Genomic_DNA"/>
</dbReference>
<organism evidence="2 4">
    <name type="scientific">Chitinophaga sancti</name>
    <dbReference type="NCBI Taxonomy" id="1004"/>
    <lineage>
        <taxon>Bacteria</taxon>
        <taxon>Pseudomonadati</taxon>
        <taxon>Bacteroidota</taxon>
        <taxon>Chitinophagia</taxon>
        <taxon>Chitinophagales</taxon>
        <taxon>Chitinophagaceae</taxon>
        <taxon>Chitinophaga</taxon>
    </lineage>
</organism>
<dbReference type="Proteomes" id="UP000183788">
    <property type="component" value="Unassembled WGS sequence"/>
</dbReference>
<gene>
    <name evidence="2" type="ORF">SAMN05661012_01459</name>
    <name evidence="3" type="ORF">SR876_22525</name>
</gene>
<dbReference type="SUPFAM" id="SSF82171">
    <property type="entry name" value="DPP6 N-terminal domain-like"/>
    <property type="match status" value="1"/>
</dbReference>
<reference evidence="3 5" key="2">
    <citation type="submission" date="2023-11" db="EMBL/GenBank/DDBJ databases">
        <title>MicrobeMod: A computational toolkit for identifying prokaryotic methylation and restriction-modification with nanopore sequencing.</title>
        <authorList>
            <person name="Crits-Christoph A."/>
            <person name="Kang S.C."/>
            <person name="Lee H."/>
            <person name="Ostrov N."/>
        </authorList>
    </citation>
    <scope>NUCLEOTIDE SEQUENCE [LARGE SCALE GENOMIC DNA]</scope>
    <source>
        <strain evidence="3 5">ATCC 23090</strain>
    </source>
</reference>
<dbReference type="AlphaFoldDB" id="A0A1K1NSQ0"/>
<evidence type="ECO:0000313" key="4">
    <source>
        <dbReference type="Proteomes" id="UP000183788"/>
    </source>
</evidence>
<evidence type="ECO:0000256" key="1">
    <source>
        <dbReference type="SAM" id="SignalP"/>
    </source>
</evidence>
<evidence type="ECO:0008006" key="6">
    <source>
        <dbReference type="Google" id="ProtNLM"/>
    </source>
</evidence>
<evidence type="ECO:0000313" key="2">
    <source>
        <dbReference type="EMBL" id="SFW38496.1"/>
    </source>
</evidence>
<dbReference type="Proteomes" id="UP001326715">
    <property type="component" value="Chromosome"/>
</dbReference>
<dbReference type="Gene3D" id="2.120.10.30">
    <property type="entry name" value="TolB, C-terminal domain"/>
    <property type="match status" value="1"/>
</dbReference>
<dbReference type="Gene3D" id="2.40.160.50">
    <property type="entry name" value="membrane protein fhac: a member of the omp85/tpsb transporter family"/>
    <property type="match status" value="1"/>
</dbReference>
<keyword evidence="5" id="KW-1185">Reference proteome</keyword>
<dbReference type="InterPro" id="IPR011042">
    <property type="entry name" value="6-blade_b-propeller_TolB-like"/>
</dbReference>
<name>A0A1K1NSQ0_9BACT</name>
<accession>A0A1K1NSQ0</accession>